<dbReference type="InterPro" id="IPR023213">
    <property type="entry name" value="CAT-like_dom_sf"/>
</dbReference>
<keyword evidence="1" id="KW-0614">Plasmid</keyword>
<proteinExistence type="predicted"/>
<dbReference type="SMART" id="SM01059">
    <property type="entry name" value="CAT"/>
    <property type="match status" value="1"/>
</dbReference>
<dbReference type="SUPFAM" id="SSF52777">
    <property type="entry name" value="CoA-dependent acyltransferases"/>
    <property type="match status" value="1"/>
</dbReference>
<reference evidence="1 2" key="1">
    <citation type="submission" date="2021-12" db="EMBL/GenBank/DDBJ databases">
        <title>Genome sequencing of bacteria with rrn-lacking chromosome and rrn-plasmid.</title>
        <authorList>
            <person name="Anda M."/>
            <person name="Iwasaki W."/>
        </authorList>
    </citation>
    <scope>NUCLEOTIDE SEQUENCE [LARGE SCALE GENOMIC DNA]</scope>
    <source>
        <strain evidence="1 2">NBRC 101262</strain>
        <plasmid evidence="1 2">pPP3</plasmid>
    </source>
</reference>
<gene>
    <name evidence="1" type="ORF">PEPS_39620</name>
</gene>
<evidence type="ECO:0000313" key="2">
    <source>
        <dbReference type="Proteomes" id="UP001354989"/>
    </source>
</evidence>
<dbReference type="EMBL" id="AP025295">
    <property type="protein sequence ID" value="BDD01682.1"/>
    <property type="molecule type" value="Genomic_DNA"/>
</dbReference>
<organism evidence="1 2">
    <name type="scientific">Persicobacter psychrovividus</name>
    <dbReference type="NCBI Taxonomy" id="387638"/>
    <lineage>
        <taxon>Bacteria</taxon>
        <taxon>Pseudomonadati</taxon>
        <taxon>Bacteroidota</taxon>
        <taxon>Cytophagia</taxon>
        <taxon>Cytophagales</taxon>
        <taxon>Persicobacteraceae</taxon>
        <taxon>Persicobacter</taxon>
    </lineage>
</organism>
<dbReference type="PANTHER" id="PTHR38474:SF1">
    <property type="entry name" value="SLR0299 PROTEIN"/>
    <property type="match status" value="1"/>
</dbReference>
<accession>A0ABM7VKY7</accession>
<dbReference type="InterPro" id="IPR001707">
    <property type="entry name" value="Cmp_AcTrfase"/>
</dbReference>
<dbReference type="PANTHER" id="PTHR38474">
    <property type="entry name" value="SLR0299 PROTEIN"/>
    <property type="match status" value="1"/>
</dbReference>
<name>A0ABM7VKY7_9BACT</name>
<evidence type="ECO:0008006" key="3">
    <source>
        <dbReference type="Google" id="ProtNLM"/>
    </source>
</evidence>
<dbReference type="Proteomes" id="UP001354989">
    <property type="component" value="Plasmid pPP3"/>
</dbReference>
<dbReference type="Pfam" id="PF00302">
    <property type="entry name" value="CAT"/>
    <property type="match status" value="1"/>
</dbReference>
<dbReference type="Gene3D" id="3.30.559.10">
    <property type="entry name" value="Chloramphenicol acetyltransferase-like domain"/>
    <property type="match status" value="1"/>
</dbReference>
<evidence type="ECO:0000313" key="1">
    <source>
        <dbReference type="EMBL" id="BDD01682.1"/>
    </source>
</evidence>
<sequence length="242" mass="28218">MSQTLQEISLSEVIELFDGKKINPDELSSYENWAMDFFHKEENVREPYLQMTLQLDISAAYDVYQRLYKQLPDATFTAYLMWNLSQTCNNHPAFLYRKIGNDWYQFKKLPIFCPIAVGGNARFTEILLENSQEQSLAAFFVHYKQSLQAVADRKQFIPIAPLVWSVALFIGNLPNLQFTGFTLHTPTKKSGRPYFYFGKRYESEGKKWIPMLLTFDHSNLDPFVISPFIAEFEARIASDQYL</sequence>
<protein>
    <recommendedName>
        <fullName evidence="3">Chloramphenicol acetyltransferase</fullName>
    </recommendedName>
</protein>
<geneLocation type="plasmid" evidence="1 2">
    <name>pPP3</name>
</geneLocation>
<dbReference type="RefSeq" id="WP_332921813.1">
    <property type="nucleotide sequence ID" value="NZ_AP025295.1"/>
</dbReference>
<keyword evidence="2" id="KW-1185">Reference proteome</keyword>